<keyword evidence="2" id="KW-1185">Reference proteome</keyword>
<dbReference type="AlphaFoldDB" id="A0A674DDI8"/>
<dbReference type="PANTHER" id="PTHR16260:SF3">
    <property type="entry name" value="CHROMOSOME 14 OPEN READING FRAME 119-LIKE-RELATED"/>
    <property type="match status" value="1"/>
</dbReference>
<evidence type="ECO:0000313" key="2">
    <source>
        <dbReference type="Proteomes" id="UP000472277"/>
    </source>
</evidence>
<reference evidence="1" key="2">
    <citation type="submission" date="2025-09" db="UniProtKB">
        <authorList>
            <consortium name="Ensembl"/>
        </authorList>
    </citation>
    <scope>IDENTIFICATION</scope>
</reference>
<organism evidence="1 2">
    <name type="scientific">Salmo trutta</name>
    <name type="common">Brown trout</name>
    <dbReference type="NCBI Taxonomy" id="8032"/>
    <lineage>
        <taxon>Eukaryota</taxon>
        <taxon>Metazoa</taxon>
        <taxon>Chordata</taxon>
        <taxon>Craniata</taxon>
        <taxon>Vertebrata</taxon>
        <taxon>Euteleostomi</taxon>
        <taxon>Actinopterygii</taxon>
        <taxon>Neopterygii</taxon>
        <taxon>Teleostei</taxon>
        <taxon>Protacanthopterygii</taxon>
        <taxon>Salmoniformes</taxon>
        <taxon>Salmonidae</taxon>
        <taxon>Salmoninae</taxon>
        <taxon>Salmo</taxon>
    </lineage>
</organism>
<reference evidence="1" key="1">
    <citation type="submission" date="2025-08" db="UniProtKB">
        <authorList>
            <consortium name="Ensembl"/>
        </authorList>
    </citation>
    <scope>IDENTIFICATION</scope>
</reference>
<dbReference type="InParanoid" id="A0A674DDI8"/>
<sequence>TFCYAMPGWLCTQSSSSSPSLADFSSVQQFLVPPFLENLSCTSLNSAADREPLSYVTLQEQRSVLRWFLSWGTAQREPFLSLNTLQVKDSPPNIFECQLRLWTQWFEREGPDLCCLLLQRCSWDSKQGLRDTENTGGNCHDIIFWNFQSCLKAQST</sequence>
<name>A0A674DDI8_SALTR</name>
<dbReference type="Proteomes" id="UP000472277">
    <property type="component" value="Chromosome 37"/>
</dbReference>
<dbReference type="PANTHER" id="PTHR16260">
    <property type="entry name" value="SIMILAR TO 1700123O20RIK PROTEIN"/>
    <property type="match status" value="1"/>
</dbReference>
<dbReference type="InterPro" id="IPR028019">
    <property type="entry name" value="DUF4508"/>
</dbReference>
<dbReference type="Pfam" id="PF14969">
    <property type="entry name" value="DUF4508"/>
    <property type="match status" value="1"/>
</dbReference>
<protein>
    <submittedName>
        <fullName evidence="1">Uncharacterized protein</fullName>
    </submittedName>
</protein>
<accession>A0A674DDI8</accession>
<dbReference type="GeneTree" id="ENSGT00990000210143"/>
<evidence type="ECO:0000313" key="1">
    <source>
        <dbReference type="Ensembl" id="ENSSTUP00000093768.1"/>
    </source>
</evidence>
<dbReference type="Ensembl" id="ENSSTUT00000100309.1">
    <property type="protein sequence ID" value="ENSSTUP00000093768.1"/>
    <property type="gene ID" value="ENSSTUG00000041718.1"/>
</dbReference>
<proteinExistence type="predicted"/>